<gene>
    <name evidence="2" type="ORF">QE152_g30330</name>
</gene>
<reference evidence="2 3" key="1">
    <citation type="journal article" date="2024" name="BMC Genomics">
        <title>De novo assembly and annotation of Popillia japonica's genome with initial clues to its potential as an invasive pest.</title>
        <authorList>
            <person name="Cucini C."/>
            <person name="Boschi S."/>
            <person name="Funari R."/>
            <person name="Cardaioli E."/>
            <person name="Iannotti N."/>
            <person name="Marturano G."/>
            <person name="Paoli F."/>
            <person name="Bruttini M."/>
            <person name="Carapelli A."/>
            <person name="Frati F."/>
            <person name="Nardi F."/>
        </authorList>
    </citation>
    <scope>NUCLEOTIDE SEQUENCE [LARGE SCALE GENOMIC DNA]</scope>
    <source>
        <strain evidence="2">DMR45628</strain>
    </source>
</reference>
<protein>
    <submittedName>
        <fullName evidence="2">Uncharacterized protein</fullName>
    </submittedName>
</protein>
<evidence type="ECO:0000256" key="1">
    <source>
        <dbReference type="SAM" id="Coils"/>
    </source>
</evidence>
<evidence type="ECO:0000313" key="3">
    <source>
        <dbReference type="Proteomes" id="UP001458880"/>
    </source>
</evidence>
<comment type="caution">
    <text evidence="2">The sequence shown here is derived from an EMBL/GenBank/DDBJ whole genome shotgun (WGS) entry which is preliminary data.</text>
</comment>
<organism evidence="2 3">
    <name type="scientific">Popillia japonica</name>
    <name type="common">Japanese beetle</name>
    <dbReference type="NCBI Taxonomy" id="7064"/>
    <lineage>
        <taxon>Eukaryota</taxon>
        <taxon>Metazoa</taxon>
        <taxon>Ecdysozoa</taxon>
        <taxon>Arthropoda</taxon>
        <taxon>Hexapoda</taxon>
        <taxon>Insecta</taxon>
        <taxon>Pterygota</taxon>
        <taxon>Neoptera</taxon>
        <taxon>Endopterygota</taxon>
        <taxon>Coleoptera</taxon>
        <taxon>Polyphaga</taxon>
        <taxon>Scarabaeiformia</taxon>
        <taxon>Scarabaeidae</taxon>
        <taxon>Rutelinae</taxon>
        <taxon>Popillia</taxon>
    </lineage>
</organism>
<evidence type="ECO:0000313" key="2">
    <source>
        <dbReference type="EMBL" id="KAK9701832.1"/>
    </source>
</evidence>
<proteinExistence type="predicted"/>
<dbReference type="EMBL" id="JASPKY010000406">
    <property type="protein sequence ID" value="KAK9701832.1"/>
    <property type="molecule type" value="Genomic_DNA"/>
</dbReference>
<feature type="coiled-coil region" evidence="1">
    <location>
        <begin position="1"/>
        <end position="28"/>
    </location>
</feature>
<accession>A0AAW1JES5</accession>
<dbReference type="AlphaFoldDB" id="A0AAW1JES5"/>
<keyword evidence="1" id="KW-0175">Coiled coil</keyword>
<sequence>MEEALTQIANVLQQLQSMQSKIVEKQNTNQADLRGIHLQFNESNETFDAYVQRLDNYLELRNLMENTDENDKKRVQILISCLGPKHYQILSNLTAPNLPKEQKYGELIDLLRTQNIT</sequence>
<name>A0AAW1JES5_POPJA</name>
<keyword evidence="3" id="KW-1185">Reference proteome</keyword>
<dbReference type="Proteomes" id="UP001458880">
    <property type="component" value="Unassembled WGS sequence"/>
</dbReference>